<dbReference type="InterPro" id="IPR036291">
    <property type="entry name" value="NAD(P)-bd_dom_sf"/>
</dbReference>
<dbReference type="Proteomes" id="UP001560573">
    <property type="component" value="Unassembled WGS sequence"/>
</dbReference>
<dbReference type="PANTHER" id="PTHR43976:SF16">
    <property type="entry name" value="SHORT-CHAIN DEHYDROGENASE_REDUCTASE FAMILY PROTEIN"/>
    <property type="match status" value="1"/>
</dbReference>
<gene>
    <name evidence="4" type="ORF">QTN47_20875</name>
</gene>
<evidence type="ECO:0000256" key="1">
    <source>
        <dbReference type="ARBA" id="ARBA00006484"/>
    </source>
</evidence>
<comment type="caution">
    <text evidence="4">The sequence shown here is derived from an EMBL/GenBank/DDBJ whole genome shotgun (WGS) entry which is preliminary data.</text>
</comment>
<dbReference type="SUPFAM" id="SSF51735">
    <property type="entry name" value="NAD(P)-binding Rossmann-fold domains"/>
    <property type="match status" value="1"/>
</dbReference>
<dbReference type="RefSeq" id="WP_369331381.1">
    <property type="nucleotide sequence ID" value="NZ_JAULBC010000007.1"/>
</dbReference>
<comment type="similarity">
    <text evidence="1 3">Belongs to the short-chain dehydrogenases/reductases (SDR) family.</text>
</comment>
<dbReference type="PRINTS" id="PR00080">
    <property type="entry name" value="SDRFAMILY"/>
</dbReference>
<dbReference type="PRINTS" id="PR00081">
    <property type="entry name" value="GDHRDH"/>
</dbReference>
<proteinExistence type="inferred from homology"/>
<sequence>MKPKVWFITGASKGFGFQIAKAALASGDQVVATVRKNAADVYNQLDAGERLLVVTLDVTDERQVQAGIDAAIERFGRIDVLVNNAGYGLLAATEEASTEEVKKQFDTNIFGLLNVTRNVLPHMRKQAAGHIINISSLFAYQNNVPGFGLYGATKYAVEGISEGLATELAPIGIKVTAVAPGLFSTDFVSTDSYQGSAIILDAYKDTVGVIRGHMTHLHGSQPGDPAKLAGVILQLAASKNPPLHLPVGTDAVKNIREKIELISREIQEWEAISTSTDHQRAIAM</sequence>
<dbReference type="EMBL" id="JAULBC010000007">
    <property type="protein sequence ID" value="MEX6689975.1"/>
    <property type="molecule type" value="Genomic_DNA"/>
</dbReference>
<accession>A0ABV3ZK86</accession>
<dbReference type="InterPro" id="IPR002347">
    <property type="entry name" value="SDR_fam"/>
</dbReference>
<dbReference type="InterPro" id="IPR020904">
    <property type="entry name" value="Sc_DH/Rdtase_CS"/>
</dbReference>
<protein>
    <submittedName>
        <fullName evidence="4">Oxidoreductase</fullName>
    </submittedName>
</protein>
<keyword evidence="2" id="KW-0560">Oxidoreductase</keyword>
<dbReference type="NCBIfam" id="NF004824">
    <property type="entry name" value="PRK06180.1"/>
    <property type="match status" value="1"/>
</dbReference>
<dbReference type="CDD" id="cd05374">
    <property type="entry name" value="17beta-HSD-like_SDR_c"/>
    <property type="match status" value="1"/>
</dbReference>
<dbReference type="Gene3D" id="3.40.50.720">
    <property type="entry name" value="NAD(P)-binding Rossmann-like Domain"/>
    <property type="match status" value="1"/>
</dbReference>
<evidence type="ECO:0000256" key="3">
    <source>
        <dbReference type="RuleBase" id="RU000363"/>
    </source>
</evidence>
<evidence type="ECO:0000313" key="5">
    <source>
        <dbReference type="Proteomes" id="UP001560573"/>
    </source>
</evidence>
<reference evidence="4 5" key="1">
    <citation type="submission" date="2023-07" db="EMBL/GenBank/DDBJ databases">
        <authorList>
            <person name="Lian W.-H."/>
        </authorList>
    </citation>
    <scope>NUCLEOTIDE SEQUENCE [LARGE SCALE GENOMIC DNA]</scope>
    <source>
        <strain evidence="4 5">SYSU DXS3180</strain>
    </source>
</reference>
<keyword evidence="5" id="KW-1185">Reference proteome</keyword>
<organism evidence="4 5">
    <name type="scientific">Danxiaibacter flavus</name>
    <dbReference type="NCBI Taxonomy" id="3049108"/>
    <lineage>
        <taxon>Bacteria</taxon>
        <taxon>Pseudomonadati</taxon>
        <taxon>Bacteroidota</taxon>
        <taxon>Chitinophagia</taxon>
        <taxon>Chitinophagales</taxon>
        <taxon>Chitinophagaceae</taxon>
        <taxon>Danxiaibacter</taxon>
    </lineage>
</organism>
<dbReference type="InterPro" id="IPR051911">
    <property type="entry name" value="SDR_oxidoreductase"/>
</dbReference>
<dbReference type="PANTHER" id="PTHR43976">
    <property type="entry name" value="SHORT CHAIN DEHYDROGENASE"/>
    <property type="match status" value="1"/>
</dbReference>
<dbReference type="Pfam" id="PF00106">
    <property type="entry name" value="adh_short"/>
    <property type="match status" value="1"/>
</dbReference>
<dbReference type="PROSITE" id="PS00061">
    <property type="entry name" value="ADH_SHORT"/>
    <property type="match status" value="1"/>
</dbReference>
<evidence type="ECO:0000313" key="4">
    <source>
        <dbReference type="EMBL" id="MEX6689975.1"/>
    </source>
</evidence>
<name>A0ABV3ZK86_9BACT</name>
<evidence type="ECO:0000256" key="2">
    <source>
        <dbReference type="ARBA" id="ARBA00023002"/>
    </source>
</evidence>